<dbReference type="Gene3D" id="3.40.50.300">
    <property type="entry name" value="P-loop containing nucleotide triphosphate hydrolases"/>
    <property type="match status" value="1"/>
</dbReference>
<organism evidence="5 6">
    <name type="scientific">Tritrichomonas musculus</name>
    <dbReference type="NCBI Taxonomy" id="1915356"/>
    <lineage>
        <taxon>Eukaryota</taxon>
        <taxon>Metamonada</taxon>
        <taxon>Parabasalia</taxon>
        <taxon>Tritrichomonadida</taxon>
        <taxon>Tritrichomonadidae</taxon>
        <taxon>Tritrichomonas</taxon>
    </lineage>
</organism>
<feature type="region of interest" description="Disordered" evidence="4">
    <location>
        <begin position="72"/>
        <end position="100"/>
    </location>
</feature>
<dbReference type="PROSITE" id="PS51421">
    <property type="entry name" value="RAS"/>
    <property type="match status" value="1"/>
</dbReference>
<evidence type="ECO:0000313" key="5">
    <source>
        <dbReference type="EMBL" id="KAK8845100.1"/>
    </source>
</evidence>
<evidence type="ECO:0000313" key="6">
    <source>
        <dbReference type="Proteomes" id="UP001470230"/>
    </source>
</evidence>
<protein>
    <submittedName>
        <fullName evidence="5">Uncharacterized protein</fullName>
    </submittedName>
</protein>
<name>A0ABR2HDH7_9EUKA</name>
<dbReference type="EMBL" id="JAPFFF010000031">
    <property type="protein sequence ID" value="KAK8845100.1"/>
    <property type="molecule type" value="Genomic_DNA"/>
</dbReference>
<dbReference type="SMART" id="SM00175">
    <property type="entry name" value="RAB"/>
    <property type="match status" value="1"/>
</dbReference>
<dbReference type="Pfam" id="PF00071">
    <property type="entry name" value="Ras"/>
    <property type="match status" value="1"/>
</dbReference>
<sequence>MEQIQQSDDNENTCKILIGNKCDLEDRREVKIEEGEELARQYDIPFMETSAKDSLNVDNLFQMMATAMKDNAGATTAGNSSDNQVASFQGQSIQQKKKCC</sequence>
<gene>
    <name evidence="5" type="ORF">M9Y10_021279</name>
</gene>
<keyword evidence="2" id="KW-0547">Nucleotide-binding</keyword>
<dbReference type="InterPro" id="IPR050305">
    <property type="entry name" value="Small_GTPase_Rab"/>
</dbReference>
<dbReference type="SUPFAM" id="SSF52540">
    <property type="entry name" value="P-loop containing nucleoside triphosphate hydrolases"/>
    <property type="match status" value="1"/>
</dbReference>
<evidence type="ECO:0000256" key="2">
    <source>
        <dbReference type="ARBA" id="ARBA00022741"/>
    </source>
</evidence>
<proteinExistence type="inferred from homology"/>
<dbReference type="InterPro" id="IPR027417">
    <property type="entry name" value="P-loop_NTPase"/>
</dbReference>
<keyword evidence="6" id="KW-1185">Reference proteome</keyword>
<dbReference type="PRINTS" id="PR00449">
    <property type="entry name" value="RASTRNSFRMNG"/>
</dbReference>
<feature type="compositionally biased region" description="Polar residues" evidence="4">
    <location>
        <begin position="73"/>
        <end position="94"/>
    </location>
</feature>
<keyword evidence="3" id="KW-0342">GTP-binding</keyword>
<dbReference type="InterPro" id="IPR001806">
    <property type="entry name" value="Small_GTPase"/>
</dbReference>
<evidence type="ECO:0000256" key="3">
    <source>
        <dbReference type="ARBA" id="ARBA00023134"/>
    </source>
</evidence>
<comment type="caution">
    <text evidence="5">The sequence shown here is derived from an EMBL/GenBank/DDBJ whole genome shotgun (WGS) entry which is preliminary data.</text>
</comment>
<accession>A0ABR2HDH7</accession>
<evidence type="ECO:0000256" key="4">
    <source>
        <dbReference type="SAM" id="MobiDB-lite"/>
    </source>
</evidence>
<reference evidence="5 6" key="1">
    <citation type="submission" date="2024-04" db="EMBL/GenBank/DDBJ databases">
        <title>Tritrichomonas musculus Genome.</title>
        <authorList>
            <person name="Alves-Ferreira E."/>
            <person name="Grigg M."/>
            <person name="Lorenzi H."/>
            <person name="Galac M."/>
        </authorList>
    </citation>
    <scope>NUCLEOTIDE SEQUENCE [LARGE SCALE GENOMIC DNA]</scope>
    <source>
        <strain evidence="5 6">EAF2021</strain>
    </source>
</reference>
<dbReference type="PROSITE" id="PS51419">
    <property type="entry name" value="RAB"/>
    <property type="match status" value="1"/>
</dbReference>
<comment type="similarity">
    <text evidence="1">Belongs to the small GTPase superfamily. Rab family.</text>
</comment>
<evidence type="ECO:0000256" key="1">
    <source>
        <dbReference type="ARBA" id="ARBA00006270"/>
    </source>
</evidence>
<dbReference type="Proteomes" id="UP001470230">
    <property type="component" value="Unassembled WGS sequence"/>
</dbReference>
<dbReference type="PANTHER" id="PTHR47980">
    <property type="entry name" value="LD44762P"/>
    <property type="match status" value="1"/>
</dbReference>
<dbReference type="SMART" id="SM00173">
    <property type="entry name" value="RAS"/>
    <property type="match status" value="1"/>
</dbReference>